<dbReference type="InterPro" id="IPR036390">
    <property type="entry name" value="WH_DNA-bd_sf"/>
</dbReference>
<evidence type="ECO:0000259" key="1">
    <source>
        <dbReference type="PROSITE" id="PS50995"/>
    </source>
</evidence>
<sequence length="167" mass="18611">MREDPAPDGQDAPDGSLDAGHLLELLTIAWERGRDAFDTAPVSPVQTRVMYVVEREPGINMRDLGRHLAMAAPSVSRLCDRLQATGFLRRTPRAEDRRETELRLTDVGQAHLRALRQRREQYLRTTMGEMPPAARHALTIGLAAFCEAAGGPPQAASRRPHERRRSA</sequence>
<keyword evidence="3" id="KW-1185">Reference proteome</keyword>
<dbReference type="InterPro" id="IPR039422">
    <property type="entry name" value="MarR/SlyA-like"/>
</dbReference>
<dbReference type="PANTHER" id="PTHR33164:SF103">
    <property type="entry name" value="REGULATORY PROTEIN MARR"/>
    <property type="match status" value="1"/>
</dbReference>
<dbReference type="PROSITE" id="PS50995">
    <property type="entry name" value="HTH_MARR_2"/>
    <property type="match status" value="1"/>
</dbReference>
<name>A0ABW6XC15_9ACTN</name>
<dbReference type="RefSeq" id="WP_387906198.1">
    <property type="nucleotide sequence ID" value="NZ_JBIBEG010000008.1"/>
</dbReference>
<dbReference type="InterPro" id="IPR000835">
    <property type="entry name" value="HTH_MarR-typ"/>
</dbReference>
<feature type="domain" description="HTH marR-type" evidence="1">
    <location>
        <begin position="19"/>
        <end position="147"/>
    </location>
</feature>
<gene>
    <name evidence="2" type="ORF">ACFY8O_25705</name>
</gene>
<evidence type="ECO:0000313" key="3">
    <source>
        <dbReference type="Proteomes" id="UP001602322"/>
    </source>
</evidence>
<dbReference type="InterPro" id="IPR036388">
    <property type="entry name" value="WH-like_DNA-bd_sf"/>
</dbReference>
<dbReference type="Gene3D" id="1.10.10.10">
    <property type="entry name" value="Winged helix-like DNA-binding domain superfamily/Winged helix DNA-binding domain"/>
    <property type="match status" value="1"/>
</dbReference>
<dbReference type="Pfam" id="PF12802">
    <property type="entry name" value="MarR_2"/>
    <property type="match status" value="1"/>
</dbReference>
<comment type="caution">
    <text evidence="2">The sequence shown here is derived from an EMBL/GenBank/DDBJ whole genome shotgun (WGS) entry which is preliminary data.</text>
</comment>
<dbReference type="PANTHER" id="PTHR33164">
    <property type="entry name" value="TRANSCRIPTIONAL REGULATOR, MARR FAMILY"/>
    <property type="match status" value="1"/>
</dbReference>
<dbReference type="Proteomes" id="UP001602322">
    <property type="component" value="Unassembled WGS sequence"/>
</dbReference>
<dbReference type="PRINTS" id="PR00598">
    <property type="entry name" value="HTHMARR"/>
</dbReference>
<dbReference type="EMBL" id="JBIBEG010000008">
    <property type="protein sequence ID" value="MFF5899296.1"/>
    <property type="molecule type" value="Genomic_DNA"/>
</dbReference>
<evidence type="ECO:0000313" key="2">
    <source>
        <dbReference type="EMBL" id="MFF5899296.1"/>
    </source>
</evidence>
<accession>A0ABW6XC15</accession>
<reference evidence="2 3" key="1">
    <citation type="submission" date="2024-10" db="EMBL/GenBank/DDBJ databases">
        <title>The Natural Products Discovery Center: Release of the First 8490 Sequenced Strains for Exploring Actinobacteria Biosynthetic Diversity.</title>
        <authorList>
            <person name="Kalkreuter E."/>
            <person name="Kautsar S.A."/>
            <person name="Yang D."/>
            <person name="Bader C.D."/>
            <person name="Teijaro C.N."/>
            <person name="Fluegel L."/>
            <person name="Davis C.M."/>
            <person name="Simpson J.R."/>
            <person name="Lauterbach L."/>
            <person name="Steele A.D."/>
            <person name="Gui C."/>
            <person name="Meng S."/>
            <person name="Li G."/>
            <person name="Viehrig K."/>
            <person name="Ye F."/>
            <person name="Su P."/>
            <person name="Kiefer A.F."/>
            <person name="Nichols A."/>
            <person name="Cepeda A.J."/>
            <person name="Yan W."/>
            <person name="Fan B."/>
            <person name="Jiang Y."/>
            <person name="Adhikari A."/>
            <person name="Zheng C.-J."/>
            <person name="Schuster L."/>
            <person name="Cowan T.M."/>
            <person name="Smanski M.J."/>
            <person name="Chevrette M.G."/>
            <person name="De Carvalho L.P.S."/>
            <person name="Shen B."/>
        </authorList>
    </citation>
    <scope>NUCLEOTIDE SEQUENCE [LARGE SCALE GENOMIC DNA]</scope>
    <source>
        <strain evidence="2 3">NPDC012540</strain>
    </source>
</reference>
<dbReference type="SUPFAM" id="SSF46785">
    <property type="entry name" value="Winged helix' DNA-binding domain"/>
    <property type="match status" value="1"/>
</dbReference>
<protein>
    <submittedName>
        <fullName evidence="2">MarR family winged helix-turn-helix transcriptional regulator</fullName>
    </submittedName>
</protein>
<organism evidence="2 3">
    <name type="scientific">Streptomyces argenteolus</name>
    <dbReference type="NCBI Taxonomy" id="67274"/>
    <lineage>
        <taxon>Bacteria</taxon>
        <taxon>Bacillati</taxon>
        <taxon>Actinomycetota</taxon>
        <taxon>Actinomycetes</taxon>
        <taxon>Kitasatosporales</taxon>
        <taxon>Streptomycetaceae</taxon>
        <taxon>Streptomyces</taxon>
    </lineage>
</organism>
<dbReference type="SMART" id="SM00347">
    <property type="entry name" value="HTH_MARR"/>
    <property type="match status" value="1"/>
</dbReference>
<proteinExistence type="predicted"/>